<dbReference type="PANTHER" id="PTHR43124">
    <property type="entry name" value="PURINE EFFLUX PUMP PBUE"/>
    <property type="match status" value="1"/>
</dbReference>
<keyword evidence="5 7" id="KW-1133">Transmembrane helix</keyword>
<accession>A0A1R1E1L3</accession>
<feature type="transmembrane region" description="Helical" evidence="7">
    <location>
        <begin position="260"/>
        <end position="280"/>
    </location>
</feature>
<dbReference type="AlphaFoldDB" id="A0A1R1E1L3"/>
<feature type="domain" description="Major facilitator superfamily (MFS) profile" evidence="8">
    <location>
        <begin position="1"/>
        <end position="377"/>
    </location>
</feature>
<gene>
    <name evidence="9" type="ORF">BK138_33995</name>
</gene>
<sequence length="398" mass="43312">MLFISVVFLYWFSSYIYVPILSPYIEHLGASYTYLGIVLGSYGLMQILFRLPLGILSDFMEKRRPFIWLGLAASAVSGLMFAAFGHLGWALAARAMAGIAASTWVVFTVAFSGFFPKHEVTRAMSMMQFTTVAAQLTSMLVSGYLVERWSWQLPFWLGGIVAVVALVLALFLREKEPDPGRTPMSLQDLAPVMRDRTLFRVSFLSILAHCVLFITMFGYTPNQALDLGASKNDLAWLTLSFMLPHAAATLFAGRTLVNRFGARAVLTVGYVGTAVFTFCIPAASSFGWLCVTQIFNGLAQGLVFPLLLGKSVAHIEPSKRATAMGFYQAVYAIGMFMGPFIAGWISSAWGLAGGFRLAAYAALAAGVLAFWWIRTDTKAGVSAASGGPPNTRSVQKNV</sequence>
<feature type="transmembrane region" description="Helical" evidence="7">
    <location>
        <begin position="151"/>
        <end position="172"/>
    </location>
</feature>
<evidence type="ECO:0000256" key="6">
    <source>
        <dbReference type="ARBA" id="ARBA00023136"/>
    </source>
</evidence>
<dbReference type="InterPro" id="IPR050189">
    <property type="entry name" value="MFS_Efflux_Transporters"/>
</dbReference>
<feature type="transmembrane region" description="Helical" evidence="7">
    <location>
        <begin position="127"/>
        <end position="145"/>
    </location>
</feature>
<feature type="transmembrane region" description="Helical" evidence="7">
    <location>
        <begin position="357"/>
        <end position="373"/>
    </location>
</feature>
<name>A0A1R1E1L3_9BACL</name>
<dbReference type="GO" id="GO:0005886">
    <property type="term" value="C:plasma membrane"/>
    <property type="evidence" value="ECO:0007669"/>
    <property type="project" value="UniProtKB-SubCell"/>
</dbReference>
<dbReference type="InterPro" id="IPR001958">
    <property type="entry name" value="Tet-R_TetA/multi-R_MdtG-like"/>
</dbReference>
<dbReference type="InterPro" id="IPR036259">
    <property type="entry name" value="MFS_trans_sf"/>
</dbReference>
<feature type="transmembrane region" description="Helical" evidence="7">
    <location>
        <begin position="329"/>
        <end position="351"/>
    </location>
</feature>
<dbReference type="SUPFAM" id="SSF103473">
    <property type="entry name" value="MFS general substrate transporter"/>
    <property type="match status" value="1"/>
</dbReference>
<feature type="transmembrane region" description="Helical" evidence="7">
    <location>
        <begin position="95"/>
        <end position="115"/>
    </location>
</feature>
<evidence type="ECO:0000313" key="9">
    <source>
        <dbReference type="EMBL" id="OMF45602.1"/>
    </source>
</evidence>
<comment type="subcellular location">
    <subcellularLocation>
        <location evidence="1">Cell membrane</location>
        <topology evidence="1">Multi-pass membrane protein</topology>
    </subcellularLocation>
</comment>
<feature type="transmembrane region" description="Helical" evidence="7">
    <location>
        <begin position="286"/>
        <end position="308"/>
    </location>
</feature>
<dbReference type="STRING" id="297318.BK138_33995"/>
<feature type="transmembrane region" description="Helical" evidence="7">
    <location>
        <begin position="65"/>
        <end position="89"/>
    </location>
</feature>
<dbReference type="Pfam" id="PF07690">
    <property type="entry name" value="MFS_1"/>
    <property type="match status" value="1"/>
</dbReference>
<evidence type="ECO:0000256" key="7">
    <source>
        <dbReference type="SAM" id="Phobius"/>
    </source>
</evidence>
<protein>
    <submittedName>
        <fullName evidence="9">MFS transporter</fullName>
    </submittedName>
</protein>
<feature type="transmembrane region" description="Helical" evidence="7">
    <location>
        <begin position="7"/>
        <end position="25"/>
    </location>
</feature>
<organism evidence="9 10">
    <name type="scientific">Paenibacillus rhizosphaerae</name>
    <dbReference type="NCBI Taxonomy" id="297318"/>
    <lineage>
        <taxon>Bacteria</taxon>
        <taxon>Bacillati</taxon>
        <taxon>Bacillota</taxon>
        <taxon>Bacilli</taxon>
        <taxon>Bacillales</taxon>
        <taxon>Paenibacillaceae</taxon>
        <taxon>Paenibacillus</taxon>
    </lineage>
</organism>
<dbReference type="GO" id="GO:0022857">
    <property type="term" value="F:transmembrane transporter activity"/>
    <property type="evidence" value="ECO:0007669"/>
    <property type="project" value="InterPro"/>
</dbReference>
<feature type="transmembrane region" description="Helical" evidence="7">
    <location>
        <begin position="31"/>
        <end position="53"/>
    </location>
</feature>
<dbReference type="Gene3D" id="1.20.1250.20">
    <property type="entry name" value="MFS general substrate transporter like domains"/>
    <property type="match status" value="2"/>
</dbReference>
<dbReference type="PRINTS" id="PR01035">
    <property type="entry name" value="TCRTETA"/>
</dbReference>
<reference evidence="9 10" key="1">
    <citation type="submission" date="2016-11" db="EMBL/GenBank/DDBJ databases">
        <title>Paenibacillus species isolates.</title>
        <authorList>
            <person name="Beno S.M."/>
        </authorList>
    </citation>
    <scope>NUCLEOTIDE SEQUENCE [LARGE SCALE GENOMIC DNA]</scope>
    <source>
        <strain evidence="9 10">FSL R5-0378</strain>
    </source>
</reference>
<keyword evidence="2" id="KW-0813">Transport</keyword>
<evidence type="ECO:0000313" key="10">
    <source>
        <dbReference type="Proteomes" id="UP000187172"/>
    </source>
</evidence>
<evidence type="ECO:0000259" key="8">
    <source>
        <dbReference type="PROSITE" id="PS50850"/>
    </source>
</evidence>
<keyword evidence="6 7" id="KW-0472">Membrane</keyword>
<dbReference type="InterPro" id="IPR020846">
    <property type="entry name" value="MFS_dom"/>
</dbReference>
<evidence type="ECO:0000256" key="1">
    <source>
        <dbReference type="ARBA" id="ARBA00004651"/>
    </source>
</evidence>
<feature type="transmembrane region" description="Helical" evidence="7">
    <location>
        <begin position="234"/>
        <end position="253"/>
    </location>
</feature>
<evidence type="ECO:0000256" key="4">
    <source>
        <dbReference type="ARBA" id="ARBA00022692"/>
    </source>
</evidence>
<dbReference type="EMBL" id="MRTP01000023">
    <property type="protein sequence ID" value="OMF45602.1"/>
    <property type="molecule type" value="Genomic_DNA"/>
</dbReference>
<dbReference type="PROSITE" id="PS50850">
    <property type="entry name" value="MFS"/>
    <property type="match status" value="1"/>
</dbReference>
<evidence type="ECO:0000256" key="2">
    <source>
        <dbReference type="ARBA" id="ARBA00022448"/>
    </source>
</evidence>
<evidence type="ECO:0000256" key="3">
    <source>
        <dbReference type="ARBA" id="ARBA00022475"/>
    </source>
</evidence>
<dbReference type="PANTHER" id="PTHR43124:SF3">
    <property type="entry name" value="CHLORAMPHENICOL EFFLUX PUMP RV0191"/>
    <property type="match status" value="1"/>
</dbReference>
<proteinExistence type="predicted"/>
<feature type="transmembrane region" description="Helical" evidence="7">
    <location>
        <begin position="198"/>
        <end position="219"/>
    </location>
</feature>
<evidence type="ECO:0000256" key="5">
    <source>
        <dbReference type="ARBA" id="ARBA00022989"/>
    </source>
</evidence>
<keyword evidence="10" id="KW-1185">Reference proteome</keyword>
<comment type="caution">
    <text evidence="9">The sequence shown here is derived from an EMBL/GenBank/DDBJ whole genome shotgun (WGS) entry which is preliminary data.</text>
</comment>
<keyword evidence="4 7" id="KW-0812">Transmembrane</keyword>
<dbReference type="InterPro" id="IPR011701">
    <property type="entry name" value="MFS"/>
</dbReference>
<keyword evidence="3" id="KW-1003">Cell membrane</keyword>
<dbReference type="Proteomes" id="UP000187172">
    <property type="component" value="Unassembled WGS sequence"/>
</dbReference>